<dbReference type="AlphaFoldDB" id="A0A1Y1LJC7"/>
<dbReference type="Gene3D" id="1.20.1560.10">
    <property type="entry name" value="ABC transporter type 1, transmembrane domain"/>
    <property type="match status" value="1"/>
</dbReference>
<feature type="transmembrane region" description="Helical" evidence="5">
    <location>
        <begin position="153"/>
        <end position="174"/>
    </location>
</feature>
<evidence type="ECO:0000256" key="3">
    <source>
        <dbReference type="ARBA" id="ARBA00022989"/>
    </source>
</evidence>
<dbReference type="GO" id="GO:0090374">
    <property type="term" value="P:oligopeptide export from mitochondrion"/>
    <property type="evidence" value="ECO:0007669"/>
    <property type="project" value="TreeGrafter"/>
</dbReference>
<keyword evidence="2 5" id="KW-0812">Transmembrane</keyword>
<protein>
    <recommendedName>
        <fullName evidence="6">ABC transmembrane type-1 domain-containing protein</fullName>
    </recommendedName>
</protein>
<keyword evidence="3 5" id="KW-1133">Transmembrane helix</keyword>
<dbReference type="EMBL" id="GEZM01060296">
    <property type="protein sequence ID" value="JAV71117.1"/>
    <property type="molecule type" value="Transcribed_RNA"/>
</dbReference>
<proteinExistence type="predicted"/>
<dbReference type="GO" id="GO:0015421">
    <property type="term" value="F:ABC-type oligopeptide transporter activity"/>
    <property type="evidence" value="ECO:0007669"/>
    <property type="project" value="TreeGrafter"/>
</dbReference>
<dbReference type="InterPro" id="IPR036640">
    <property type="entry name" value="ABC1_TM_sf"/>
</dbReference>
<evidence type="ECO:0000256" key="2">
    <source>
        <dbReference type="ARBA" id="ARBA00022692"/>
    </source>
</evidence>
<accession>A0A1Y1LJC7</accession>
<dbReference type="InterPro" id="IPR039421">
    <property type="entry name" value="Type_1_exporter"/>
</dbReference>
<dbReference type="PROSITE" id="PS50929">
    <property type="entry name" value="ABC_TM1F"/>
    <property type="match status" value="1"/>
</dbReference>
<evidence type="ECO:0000256" key="4">
    <source>
        <dbReference type="ARBA" id="ARBA00023136"/>
    </source>
</evidence>
<evidence type="ECO:0000256" key="1">
    <source>
        <dbReference type="ARBA" id="ARBA00004141"/>
    </source>
</evidence>
<feature type="transmembrane region" description="Helical" evidence="5">
    <location>
        <begin position="108"/>
        <end position="133"/>
    </location>
</feature>
<dbReference type="GO" id="GO:0005743">
    <property type="term" value="C:mitochondrial inner membrane"/>
    <property type="evidence" value="ECO:0007669"/>
    <property type="project" value="TreeGrafter"/>
</dbReference>
<dbReference type="InterPro" id="IPR011527">
    <property type="entry name" value="ABC1_TM_dom"/>
</dbReference>
<evidence type="ECO:0000259" key="6">
    <source>
        <dbReference type="PROSITE" id="PS50929"/>
    </source>
</evidence>
<name>A0A1Y1LJC7_PHOPY</name>
<dbReference type="PANTHER" id="PTHR43394:SF1">
    <property type="entry name" value="ATP-BINDING CASSETTE SUB-FAMILY B MEMBER 10, MITOCHONDRIAL"/>
    <property type="match status" value="1"/>
</dbReference>
<dbReference type="PANTHER" id="PTHR43394">
    <property type="entry name" value="ATP-DEPENDENT PERMEASE MDL1, MITOCHONDRIAL"/>
    <property type="match status" value="1"/>
</dbReference>
<organism evidence="7">
    <name type="scientific">Photinus pyralis</name>
    <name type="common">Common eastern firefly</name>
    <name type="synonym">Lampyris pyralis</name>
    <dbReference type="NCBI Taxonomy" id="7054"/>
    <lineage>
        <taxon>Eukaryota</taxon>
        <taxon>Metazoa</taxon>
        <taxon>Ecdysozoa</taxon>
        <taxon>Arthropoda</taxon>
        <taxon>Hexapoda</taxon>
        <taxon>Insecta</taxon>
        <taxon>Pterygota</taxon>
        <taxon>Neoptera</taxon>
        <taxon>Endopterygota</taxon>
        <taxon>Coleoptera</taxon>
        <taxon>Polyphaga</taxon>
        <taxon>Elateriformia</taxon>
        <taxon>Elateroidea</taxon>
        <taxon>Lampyridae</taxon>
        <taxon>Lampyrinae</taxon>
        <taxon>Photinus</taxon>
    </lineage>
</organism>
<dbReference type="Pfam" id="PF00664">
    <property type="entry name" value="ABC_membrane"/>
    <property type="match status" value="1"/>
</dbReference>
<dbReference type="CDD" id="cd18573">
    <property type="entry name" value="ABC_6TM_ABCB10_like"/>
    <property type="match status" value="1"/>
</dbReference>
<dbReference type="SUPFAM" id="SSF90123">
    <property type="entry name" value="ABC transporter transmembrane region"/>
    <property type="match status" value="1"/>
</dbReference>
<evidence type="ECO:0000256" key="5">
    <source>
        <dbReference type="SAM" id="Phobius"/>
    </source>
</evidence>
<feature type="domain" description="ABC transmembrane type-1" evidence="6">
    <location>
        <begin position="110"/>
        <end position="345"/>
    </location>
</feature>
<dbReference type="GO" id="GO:0005524">
    <property type="term" value="F:ATP binding"/>
    <property type="evidence" value="ECO:0007669"/>
    <property type="project" value="InterPro"/>
</dbReference>
<evidence type="ECO:0000313" key="7">
    <source>
        <dbReference type="EMBL" id="JAV71117.1"/>
    </source>
</evidence>
<comment type="subcellular location">
    <subcellularLocation>
        <location evidence="1">Membrane</location>
        <topology evidence="1">Multi-pass membrane protein</topology>
    </subcellularLocation>
</comment>
<keyword evidence="4 5" id="KW-0472">Membrane</keyword>
<reference evidence="7" key="1">
    <citation type="journal article" date="2016" name="Sci. Rep.">
        <title>Molecular characterization of firefly nuptial gifts: a multi-omics approach sheds light on postcopulatory sexual selection.</title>
        <authorList>
            <person name="Al-Wathiqui N."/>
            <person name="Fallon T.R."/>
            <person name="South A."/>
            <person name="Weng J.K."/>
            <person name="Lewis S.M."/>
        </authorList>
    </citation>
    <scope>NUCLEOTIDE SEQUENCE</scope>
</reference>
<sequence length="345" mass="38764">MCSVATILNYKTFKKALPHLLKNAKFKMYTIKQPLYRNFCSMTSKVTRSQSYVSINVAENTNSLKRSRFHIFVRKVSNQKSSKPKEKRLSRADLVRLFSLAKPEAWKLMGAVCLLFISSAVTMAVPFTLGKVLDIIYTNSDNVEEARSKMNRLCGILIAVFIVGGICNFGRVYIMSTSGYRMTQSLRLRVFSSVLKQEQGWFDTRPTGELINRLSSDTQIVGQALTTNISDGLRSTIMVLAGSGMMFYMSPELALVGLAIVPPVAVLAVIYGRFVRRITTNVQDTLAGATQVSEERISNIRTVKTFSRESREIETYTKAIQEVLKLGYKESKARAFFFGMVCGFF</sequence>
<feature type="transmembrane region" description="Helical" evidence="5">
    <location>
        <begin position="253"/>
        <end position="271"/>
    </location>
</feature>